<feature type="compositionally biased region" description="Low complexity" evidence="1">
    <location>
        <begin position="54"/>
        <end position="63"/>
    </location>
</feature>
<gene>
    <name evidence="2" type="ORF">GGX14DRAFT_433504</name>
</gene>
<evidence type="ECO:0000313" key="2">
    <source>
        <dbReference type="EMBL" id="KAJ7220133.1"/>
    </source>
</evidence>
<evidence type="ECO:0000313" key="3">
    <source>
        <dbReference type="Proteomes" id="UP001219525"/>
    </source>
</evidence>
<dbReference type="Proteomes" id="UP001219525">
    <property type="component" value="Unassembled WGS sequence"/>
</dbReference>
<dbReference type="EMBL" id="JARJCW010000010">
    <property type="protein sequence ID" value="KAJ7220133.1"/>
    <property type="molecule type" value="Genomic_DNA"/>
</dbReference>
<name>A0AAD6YJT6_9AGAR</name>
<accession>A0AAD6YJT6</accession>
<sequence length="116" mass="12417">MVQWYHPRRFALPLPLFPRPLDAAGALASPPAFVDASNGEGLTSRVCPEESESSEAASDSVSGSFRGRCGGIRRLLLWSGRLVVCITRALQRAAGAGRAGCGSEISKASWIRFIRT</sequence>
<proteinExistence type="predicted"/>
<dbReference type="AlphaFoldDB" id="A0AAD6YJT6"/>
<evidence type="ECO:0000256" key="1">
    <source>
        <dbReference type="SAM" id="MobiDB-lite"/>
    </source>
</evidence>
<keyword evidence="3" id="KW-1185">Reference proteome</keyword>
<organism evidence="2 3">
    <name type="scientific">Mycena pura</name>
    <dbReference type="NCBI Taxonomy" id="153505"/>
    <lineage>
        <taxon>Eukaryota</taxon>
        <taxon>Fungi</taxon>
        <taxon>Dikarya</taxon>
        <taxon>Basidiomycota</taxon>
        <taxon>Agaricomycotina</taxon>
        <taxon>Agaricomycetes</taxon>
        <taxon>Agaricomycetidae</taxon>
        <taxon>Agaricales</taxon>
        <taxon>Marasmiineae</taxon>
        <taxon>Mycenaceae</taxon>
        <taxon>Mycena</taxon>
    </lineage>
</organism>
<protein>
    <submittedName>
        <fullName evidence="2">Uncharacterized protein</fullName>
    </submittedName>
</protein>
<comment type="caution">
    <text evidence="2">The sequence shown here is derived from an EMBL/GenBank/DDBJ whole genome shotgun (WGS) entry which is preliminary data.</text>
</comment>
<feature type="region of interest" description="Disordered" evidence="1">
    <location>
        <begin position="35"/>
        <end position="63"/>
    </location>
</feature>
<reference evidence="2" key="1">
    <citation type="submission" date="2023-03" db="EMBL/GenBank/DDBJ databases">
        <title>Massive genome expansion in bonnet fungi (Mycena s.s.) driven by repeated elements and novel gene families across ecological guilds.</title>
        <authorList>
            <consortium name="Lawrence Berkeley National Laboratory"/>
            <person name="Harder C.B."/>
            <person name="Miyauchi S."/>
            <person name="Viragh M."/>
            <person name="Kuo A."/>
            <person name="Thoen E."/>
            <person name="Andreopoulos B."/>
            <person name="Lu D."/>
            <person name="Skrede I."/>
            <person name="Drula E."/>
            <person name="Henrissat B."/>
            <person name="Morin E."/>
            <person name="Kohler A."/>
            <person name="Barry K."/>
            <person name="LaButti K."/>
            <person name="Morin E."/>
            <person name="Salamov A."/>
            <person name="Lipzen A."/>
            <person name="Mereny Z."/>
            <person name="Hegedus B."/>
            <person name="Baldrian P."/>
            <person name="Stursova M."/>
            <person name="Weitz H."/>
            <person name="Taylor A."/>
            <person name="Grigoriev I.V."/>
            <person name="Nagy L.G."/>
            <person name="Martin F."/>
            <person name="Kauserud H."/>
        </authorList>
    </citation>
    <scope>NUCLEOTIDE SEQUENCE</scope>
    <source>
        <strain evidence="2">9144</strain>
    </source>
</reference>